<protein>
    <submittedName>
        <fullName evidence="2">Uncharacterized protein</fullName>
    </submittedName>
</protein>
<dbReference type="EMBL" id="JBANRG010000017">
    <property type="protein sequence ID" value="KAK7458833.1"/>
    <property type="molecule type" value="Genomic_DNA"/>
</dbReference>
<organism evidence="2 3">
    <name type="scientific">Marasmiellus scandens</name>
    <dbReference type="NCBI Taxonomy" id="2682957"/>
    <lineage>
        <taxon>Eukaryota</taxon>
        <taxon>Fungi</taxon>
        <taxon>Dikarya</taxon>
        <taxon>Basidiomycota</taxon>
        <taxon>Agaricomycotina</taxon>
        <taxon>Agaricomycetes</taxon>
        <taxon>Agaricomycetidae</taxon>
        <taxon>Agaricales</taxon>
        <taxon>Marasmiineae</taxon>
        <taxon>Omphalotaceae</taxon>
        <taxon>Marasmiellus</taxon>
    </lineage>
</organism>
<evidence type="ECO:0000256" key="1">
    <source>
        <dbReference type="SAM" id="MobiDB-lite"/>
    </source>
</evidence>
<comment type="caution">
    <text evidence="2">The sequence shown here is derived from an EMBL/GenBank/DDBJ whole genome shotgun (WGS) entry which is preliminary data.</text>
</comment>
<keyword evidence="3" id="KW-1185">Reference proteome</keyword>
<accession>A0ABR1JJD4</accession>
<proteinExistence type="predicted"/>
<reference evidence="2 3" key="1">
    <citation type="submission" date="2024-01" db="EMBL/GenBank/DDBJ databases">
        <title>A draft genome for the cacao thread blight pathogen Marasmiellus scandens.</title>
        <authorList>
            <person name="Baruah I.K."/>
            <person name="Leung J."/>
            <person name="Bukari Y."/>
            <person name="Amoako-Attah I."/>
            <person name="Meinhardt L.W."/>
            <person name="Bailey B.A."/>
            <person name="Cohen S.P."/>
        </authorList>
    </citation>
    <scope>NUCLEOTIDE SEQUENCE [LARGE SCALE GENOMIC DNA]</scope>
    <source>
        <strain evidence="2 3">GH-19</strain>
    </source>
</reference>
<feature type="region of interest" description="Disordered" evidence="1">
    <location>
        <begin position="367"/>
        <end position="394"/>
    </location>
</feature>
<sequence length="683" mass="78231">MYTTSEDVEKDPSILLHGAKPSYHPIHHALEGKVGAVISDSGYFVISPNMDVLYAPAVKLCRTRMRKNRHFGKDDPLYFPQPYAESIGHLAVIPLPSLDVRHEHALAWRVPSKDDFSRLDPSKPYSGLGTLHPNIITQLREWSEPLLQRSREASISTDHYVREGRNNLGRLLDFLDVPTSCEECFLRLACLQRQSLELLARLDWLEIFYPRLKDRDFPHSLEPQLMGAFVDNQNDADKLFKAGIPVWVVRSVEHLPATRINKKVDLIDESANNLILIRNTDDCIDASDAEPPHRVIHTGLPNKRERYQVMSRYVEEQYSFCALGTFGAPSSSISSAQPSSSTHTHDHVLVDVCGKGEVESCLKKDKANEAKRKAKHSRNHPYPTHNRKSTADQHTRNKFILLPGPLNPPMLQSWTMANLELAPLADYIQEIPQTGYYLPEPESLIASSSESIRTRLLLTWLKLRDIFLYRLSSSRSQTRLLKNAEWRSVLELGNGLQIGMSKGRTTKVHQDMLKLLNEYLEDPNHGIQLQLQNVSSSPPKWQNQTLSNSEMPAARAVREILWELSEINFRLELLTLDGHMHQNKNWMDRFKEVRECWHGLVYRPDPNHANRGLGALSLSDRVPYLQAFYNVLRSWPGEKPEELKRSFPQDLGLIEAVELAMTRYYARSFLNVFTRPAILPRYL</sequence>
<evidence type="ECO:0000313" key="2">
    <source>
        <dbReference type="EMBL" id="KAK7458833.1"/>
    </source>
</evidence>
<evidence type="ECO:0000313" key="3">
    <source>
        <dbReference type="Proteomes" id="UP001498398"/>
    </source>
</evidence>
<name>A0ABR1JJD4_9AGAR</name>
<dbReference type="Proteomes" id="UP001498398">
    <property type="component" value="Unassembled WGS sequence"/>
</dbReference>
<gene>
    <name evidence="2" type="ORF">VKT23_009843</name>
</gene>